<gene>
    <name evidence="2" type="ORF">vBDshSR5C_31</name>
</gene>
<organism evidence="2 3">
    <name type="scientific">Dinoroseobacter phage vB_DshS-R5C</name>
    <dbReference type="NCBI Taxonomy" id="1965368"/>
    <lineage>
        <taxon>Viruses</taxon>
        <taxon>Duplodnaviria</taxon>
        <taxon>Heunggongvirae</taxon>
        <taxon>Uroviricota</taxon>
        <taxon>Caudoviricetes</taxon>
        <taxon>Nanhaivirus</taxon>
        <taxon>Nanhaivirus D5C</taxon>
    </lineage>
</organism>
<accession>A0A1V0DY53</accession>
<evidence type="ECO:0000313" key="2">
    <source>
        <dbReference type="EMBL" id="ARB06085.1"/>
    </source>
</evidence>
<reference evidence="2 3" key="1">
    <citation type="submission" date="2017-02" db="EMBL/GenBank/DDBJ databases">
        <title>A novel roseosiphophage isolated from the oligotrophic South China Sea.</title>
        <authorList>
            <person name="Yang Y."/>
            <person name="Cai L."/>
            <person name="Zhang R."/>
        </authorList>
    </citation>
    <scope>NUCLEOTIDE SEQUENCE [LARGE SCALE GENOMIC DNA]</scope>
</reference>
<keyword evidence="1" id="KW-0472">Membrane</keyword>
<feature type="transmembrane region" description="Helical" evidence="1">
    <location>
        <begin position="23"/>
        <end position="43"/>
    </location>
</feature>
<dbReference type="Proteomes" id="UP000224401">
    <property type="component" value="Segment"/>
</dbReference>
<keyword evidence="3" id="KW-1185">Reference proteome</keyword>
<proteinExistence type="predicted"/>
<keyword evidence="1" id="KW-1133">Transmembrane helix</keyword>
<keyword evidence="1" id="KW-0812">Transmembrane</keyword>
<sequence>MIDILLNVIDDIRDHPWEFVGDVIGAVCLFATIFLLFIFAGVMS</sequence>
<name>A0A1V0DY53_9CAUD</name>
<protein>
    <submittedName>
        <fullName evidence="2">Uncharacterized protein</fullName>
    </submittedName>
</protein>
<evidence type="ECO:0000313" key="3">
    <source>
        <dbReference type="Proteomes" id="UP000224401"/>
    </source>
</evidence>
<dbReference type="EMBL" id="KY606587">
    <property type="protein sequence ID" value="ARB06085.1"/>
    <property type="molecule type" value="Genomic_DNA"/>
</dbReference>
<evidence type="ECO:0000256" key="1">
    <source>
        <dbReference type="SAM" id="Phobius"/>
    </source>
</evidence>